<dbReference type="InterPro" id="IPR058240">
    <property type="entry name" value="rSAM_sf"/>
</dbReference>
<protein>
    <submittedName>
        <fullName evidence="2">Radical SAM superfamily enzyme YgiQ (UPF0313 family)</fullName>
    </submittedName>
</protein>
<dbReference type="SUPFAM" id="SSF102114">
    <property type="entry name" value="Radical SAM enzymes"/>
    <property type="match status" value="1"/>
</dbReference>
<dbReference type="EMBL" id="QICL01000044">
    <property type="protein sequence ID" value="PXV58806.1"/>
    <property type="molecule type" value="Genomic_DNA"/>
</dbReference>
<dbReference type="AlphaFoldDB" id="A0A2V3PJP1"/>
<evidence type="ECO:0000313" key="2">
    <source>
        <dbReference type="EMBL" id="PXV58806.1"/>
    </source>
</evidence>
<dbReference type="Pfam" id="PF04055">
    <property type="entry name" value="Radical_SAM"/>
    <property type="match status" value="1"/>
</dbReference>
<reference evidence="2 3" key="1">
    <citation type="submission" date="2018-03" db="EMBL/GenBank/DDBJ databases">
        <title>Genomic Encyclopedia of Archaeal and Bacterial Type Strains, Phase II (KMG-II): from individual species to whole genera.</title>
        <authorList>
            <person name="Goeker M."/>
        </authorList>
    </citation>
    <scope>NUCLEOTIDE SEQUENCE [LARGE SCALE GENOMIC DNA]</scope>
    <source>
        <strain evidence="2 3">DSM 100214</strain>
    </source>
</reference>
<dbReference type="Proteomes" id="UP000247973">
    <property type="component" value="Unassembled WGS sequence"/>
</dbReference>
<dbReference type="OrthoDB" id="9801659at2"/>
<proteinExistence type="predicted"/>
<evidence type="ECO:0000313" key="3">
    <source>
        <dbReference type="Proteomes" id="UP000247973"/>
    </source>
</evidence>
<organism evidence="2 3">
    <name type="scientific">Dysgonomonas alginatilytica</name>
    <dbReference type="NCBI Taxonomy" id="1605892"/>
    <lineage>
        <taxon>Bacteria</taxon>
        <taxon>Pseudomonadati</taxon>
        <taxon>Bacteroidota</taxon>
        <taxon>Bacteroidia</taxon>
        <taxon>Bacteroidales</taxon>
        <taxon>Dysgonomonadaceae</taxon>
        <taxon>Dysgonomonas</taxon>
    </lineage>
</organism>
<evidence type="ECO:0000259" key="1">
    <source>
        <dbReference type="Pfam" id="PF04055"/>
    </source>
</evidence>
<dbReference type="SFLD" id="SFLDS00029">
    <property type="entry name" value="Radical_SAM"/>
    <property type="match status" value="1"/>
</dbReference>
<keyword evidence="3" id="KW-1185">Reference proteome</keyword>
<feature type="domain" description="Radical SAM core" evidence="1">
    <location>
        <begin position="165"/>
        <end position="270"/>
    </location>
</feature>
<dbReference type="GO" id="GO:0003824">
    <property type="term" value="F:catalytic activity"/>
    <property type="evidence" value="ECO:0007669"/>
    <property type="project" value="InterPro"/>
</dbReference>
<sequence length="462" mass="54284">MKNILLTEADYRDKYPPLGLMKISTFHKLNGDNVEYSREKQKKEKNYYSKIYIATRFSFHWKKTKELIKYYENNYDAQILVGGIHASINPELYEKEFQLKVHVGSLKGDIENILQLIEKDPILNNILEDVRSYGIDALPPDYSLFEGQDLPFSKVLEENYLLRATKGCNRNCSFCDVRKIHNSYNSKLPISPIVNYIKKNYGEKRNILFFDDNTLLSKKLDEIVIELSSLGFNQGAKFGKKRRYCDFNQGLDLRLLDENKINLLNTISINPVRFAFDDISLKELFKDRIEKVVNSGIKNIAVYVLYNYNDTPEDFYQRLKISIDINKKHNCRIFSFPMKYVPNEQIDRKYIGGNWTKRMIRGVQCILNSTHGIVPVNPDFFNVAFGENENAFLNILHLPENYIIYRKENKDNIGKWSEEYRQFNTEEKVLIHQAISAGKRKIDVNNILDPKLLRFLEHYINE</sequence>
<comment type="caution">
    <text evidence="2">The sequence shown here is derived from an EMBL/GenBank/DDBJ whole genome shotgun (WGS) entry which is preliminary data.</text>
</comment>
<dbReference type="RefSeq" id="WP_110312556.1">
    <property type="nucleotide sequence ID" value="NZ_QICL01000044.1"/>
</dbReference>
<dbReference type="InterPro" id="IPR007197">
    <property type="entry name" value="rSAM"/>
</dbReference>
<dbReference type="GO" id="GO:0051536">
    <property type="term" value="F:iron-sulfur cluster binding"/>
    <property type="evidence" value="ECO:0007669"/>
    <property type="project" value="InterPro"/>
</dbReference>
<name>A0A2V3PJP1_9BACT</name>
<gene>
    <name evidence="2" type="ORF">CLV62_14418</name>
</gene>
<accession>A0A2V3PJP1</accession>